<reference evidence="15 16" key="1">
    <citation type="submission" date="2016-03" db="EMBL/GenBank/DDBJ databases">
        <title>Cyphomyrmex costatus WGS genome.</title>
        <authorList>
            <person name="Nygaard S."/>
            <person name="Hu H."/>
            <person name="Boomsma J."/>
            <person name="Zhang G."/>
        </authorList>
    </citation>
    <scope>NUCLEOTIDE SEQUENCE [LARGE SCALE GENOMIC DNA]</scope>
    <source>
        <strain evidence="15">MS0001</strain>
        <tissue evidence="15">Whole body</tissue>
    </source>
</reference>
<comment type="cofactor">
    <cofactor evidence="11">
        <name>Mg(2+)</name>
        <dbReference type="ChEBI" id="CHEBI:18420"/>
    </cofactor>
</comment>
<evidence type="ECO:0000256" key="3">
    <source>
        <dbReference type="ARBA" id="ARBA00022741"/>
    </source>
</evidence>
<evidence type="ECO:0000259" key="14">
    <source>
        <dbReference type="PROSITE" id="PS50600"/>
    </source>
</evidence>
<dbReference type="InterPro" id="IPR025476">
    <property type="entry name" value="Helitron_helicase-like"/>
</dbReference>
<dbReference type="GO" id="GO:0000723">
    <property type="term" value="P:telomere maintenance"/>
    <property type="evidence" value="ECO:0007669"/>
    <property type="project" value="InterPro"/>
</dbReference>
<keyword evidence="3 11" id="KW-0547">Nucleotide-binding</keyword>
<sequence length="2408" mass="281949">MSVKTKGITLGPVERNIIVRGEWLTDTHIDNFQQLLASCSDYKPVETWRIQLLDTIQAVFYDKKIIFIYDSLNRKTLHNQHKQFLEKLFPTYDFKKNPVKFPKVHHQPNYNDCGVFAIAFATSLLFNIKPDKVTYEHRSMRSHLIKILETNLIEHFPQDPQLNAQKVLPLAVIRAREFEATQNKRAKRRCQYKDNKEYICAKNRDKYQQNLPNSRAKKVQRYKRNPEGYRDKQMQRYRKDLINYRDKQVQRYNRNPEGYRDKQVQRYKKNLPINRVKQTDRYKANLEPNRAKKRMRYSRNEDDLENNRAKKRMRYSSQHERDRRKLYCDRKWLYNKRYYEKNKSKPNLLKENRNTAKNIIKKYEKIRSKNYIKFNNPAAIENIFNKLDIKNHVEKRLEAERIVRRCTQIRDSYVRDMYKILALLKKKSEVCLSLATKCKTIDEKLCALCGKSKHTASSENYFIDGTYRNISSSQILVINMEGQITNVLPLIEEQGKKSWLCDNSLCKIHDQFLIDCYEKVLQSISICTFKKIPQLLQKIHECTIKTNYERIIKTNLNTKLGHTHCCYIDVTLCKAMSLPINLLSPHFPKVRYVKRLIYQITNLYQQMLKLEKALCSADLDTLNEIITLAEEKAKRMYRHEQTHTSLSEKEIFSAFKNAFKAYTKCTMDTPRCICVSCERLCYRRNMSQFNKFKVQIDGSPFLKDLMAYIEKHNIKPEYVCDYCQRKFRGGDLPAYSVLNNLIVHNVPDEIASLKQYELILIQRAKAFQTIVKMGTVINKKIPQKHMIQKVKGRTFHLPLPQEETWNKLCKNTDPINKNHEIIVVRGVPTKNKNIWEDLVDKRKVCNALIWLKHNNPFYKHIVLPNTTDELRLEELNNPEFVLQDTKNDTESVSNDNHERCSKIEIQAIENNEAVVNNKRQAMLTQIDENDDSGYYDQYTIYPLYEKKSHKSATDLYQMLKIVESPLDNREKNLDLLCFPDLYPYGINGQHETRPVKLHEHEFIKCRLKSKHPQFRLNQQYLFYLLNNANNRQLSRGIYHKLNVTKLRDRYTAKEYLEELHKELLESDLNTIFSTLRNTEQYWRRPRSDLECMIQHYGPATFFITLSPSEWLWDDLGEYIRQVNGWSNDSSLSTSALIARDPVSTSRFLDNKFQAMLDFICSKDHPIGEVIHYFWRREYQGRGVQHLHLLVWIKDAPILGKSPAEEVSKFILQHITCELPNEKSSPTLYRRVNTHQRHTHNDYCLRSKKKGRKVYRVCRFDFPRPSTGTLILRDIVTSIAGRKQLKHKSRLYDLPRTDDEQNINDYNRIILTVWEGNMDIQFIGDNSRLLTYYITKYLNKAAKCELSDSVLNSTNDKNKSMASYLWNIALRLTNNRECGALEAADTLLGIPLHRTDRNTTIKWLDVNQIRYRKVKSCKEIEALDRDSTDIFCPSVIDSHYPNRPEEIETMSLYEFVQWHDVTKVKPKSKKLMYYKIDNGYYLKQRQRECLINHYRYDVNTQPEKYFFSLLLMLKPWRNIQDLKNGYDTYAESFHNNKLHLEKALEHHEKLDELKNAFETAKQLLQQHLEDLEKQNTSQDDPDNPIGVQNIIQAGDAMQDFKDLGDKQEIDVSEMISKLNADQRRVFNRVTDTISSDKEILRLYVSGEGGTGKSFLIQTIKSWIKQNLNKDTAITAPTGMAAFNVNGLTAHRLFQLPVEHGRTPKYKPLADHVLKILRTDLKDVSLIVIDEVSMISNIFFMYINLRLCEIYNTTDCDDGWFGRKHVLLFGDLLQLPPVLEDPAFIHLTEEKVRKYLGSLSATNLWTNLFDYDELTINMRQQGDGSYRELLSRIRVGLLIPSDCDILEKRKISFKGEFFETRLNELCDFINNFTSIVCLLPNNHMCDQLNAAMLNRITSKEIFLIAEDTIDCISYMKKKVEKVLSNNDDDDTKTAGLSRRITIKIGAKIMIRRNIDASLGLVNGTIATVVSVSQDKTTDYIEKIKVRLPSDLEYFIERVSVKFPVMDRVYVTRKQFPLSLSYGITIHKSQGLSLQNAVMDLGNNVFSCGQVYVALSRVTSLDGLHLINFDPSSVFASEIAIIEYNRLKRIGKPESEIIAISKHRYRKVKDVSWTLSKIITSVQESGQKEAPIKRTAWIIRGFQNIDKVSCYANATLQCLLNLYTFRKELLNYDKLDVLNLFAHQYEHGTSNLNTYDIRQSLGEYFSTVIKRNALEFLTALCTKYDYIKSMVEHKVICNYRCNSCGNTKVITNNNVILSLFINNLKKKSYNLDDLLKTTFSSSWCQTFDKLCERCGRNDILFKSELVPPKQILIINLTSFSSEDGKSEKIPRKFSLCAVPTTKIIIAGQTYKVMSAIFHYGSCIDEGHYTSMCKEGTFWFEIDDAQVIKRQWPRGAKDISILFLQKNISKNI</sequence>
<dbReference type="InterPro" id="IPR028889">
    <property type="entry name" value="USP"/>
</dbReference>
<evidence type="ECO:0000259" key="13">
    <source>
        <dbReference type="PROSITE" id="PS50235"/>
    </source>
</evidence>
<dbReference type="GO" id="GO:0016579">
    <property type="term" value="P:protein deubiquitination"/>
    <property type="evidence" value="ECO:0007669"/>
    <property type="project" value="InterPro"/>
</dbReference>
<dbReference type="PROSITE" id="PS50600">
    <property type="entry name" value="ULP_PROTEASE"/>
    <property type="match status" value="1"/>
</dbReference>
<gene>
    <name evidence="15" type="ORF">ALC62_10495</name>
</gene>
<dbReference type="InterPro" id="IPR049163">
    <property type="entry name" value="Pif1-like_2B_dom"/>
</dbReference>
<evidence type="ECO:0000256" key="9">
    <source>
        <dbReference type="ARBA" id="ARBA00023204"/>
    </source>
</evidence>
<dbReference type="Gene3D" id="3.90.70.10">
    <property type="entry name" value="Cysteine proteinases"/>
    <property type="match status" value="1"/>
</dbReference>
<dbReference type="InterPro" id="IPR046700">
    <property type="entry name" value="DUF6570"/>
</dbReference>
<dbReference type="GO" id="GO:0043139">
    <property type="term" value="F:5'-3' DNA helicase activity"/>
    <property type="evidence" value="ECO:0007669"/>
    <property type="project" value="UniProtKB-EC"/>
</dbReference>
<keyword evidence="9 11" id="KW-0234">DNA repair</keyword>
<dbReference type="Proteomes" id="UP000078542">
    <property type="component" value="Unassembled WGS sequence"/>
</dbReference>
<evidence type="ECO:0000256" key="10">
    <source>
        <dbReference type="ARBA" id="ARBA00023235"/>
    </source>
</evidence>
<dbReference type="GO" id="GO:0005524">
    <property type="term" value="F:ATP binding"/>
    <property type="evidence" value="ECO:0007669"/>
    <property type="project" value="UniProtKB-KW"/>
</dbReference>
<dbReference type="Gene3D" id="3.40.50.300">
    <property type="entry name" value="P-loop containing nucleotide triphosphate hydrolases"/>
    <property type="match status" value="1"/>
</dbReference>
<dbReference type="InterPro" id="IPR003653">
    <property type="entry name" value="Peptidase_C48_C"/>
</dbReference>
<evidence type="ECO:0000256" key="4">
    <source>
        <dbReference type="ARBA" id="ARBA00022763"/>
    </source>
</evidence>
<comment type="catalytic activity">
    <reaction evidence="11">
        <text>ATP + H2O = ADP + phosphate + H(+)</text>
        <dbReference type="Rhea" id="RHEA:13065"/>
        <dbReference type="ChEBI" id="CHEBI:15377"/>
        <dbReference type="ChEBI" id="CHEBI:15378"/>
        <dbReference type="ChEBI" id="CHEBI:30616"/>
        <dbReference type="ChEBI" id="CHEBI:43474"/>
        <dbReference type="ChEBI" id="CHEBI:456216"/>
        <dbReference type="EC" id="5.6.2.3"/>
    </reaction>
</comment>
<keyword evidence="12" id="KW-0175">Coiled coil</keyword>
<evidence type="ECO:0000256" key="11">
    <source>
        <dbReference type="RuleBase" id="RU363044"/>
    </source>
</evidence>
<dbReference type="STRING" id="456900.A0A151IDI1"/>
<dbReference type="Pfam" id="PF00443">
    <property type="entry name" value="UCH"/>
    <property type="match status" value="1"/>
</dbReference>
<dbReference type="GO" id="GO:0016887">
    <property type="term" value="F:ATP hydrolysis activity"/>
    <property type="evidence" value="ECO:0007669"/>
    <property type="project" value="RHEA"/>
</dbReference>
<evidence type="ECO:0000256" key="7">
    <source>
        <dbReference type="ARBA" id="ARBA00022840"/>
    </source>
</evidence>
<comment type="similarity">
    <text evidence="1">Belongs to the peptidase C48 family.</text>
</comment>
<dbReference type="Pfam" id="PF14214">
    <property type="entry name" value="Helitron_like_N"/>
    <property type="match status" value="1"/>
</dbReference>
<dbReference type="GO" id="GO:0006281">
    <property type="term" value="P:DNA repair"/>
    <property type="evidence" value="ECO:0007669"/>
    <property type="project" value="UniProtKB-KW"/>
</dbReference>
<evidence type="ECO:0000256" key="5">
    <source>
        <dbReference type="ARBA" id="ARBA00022801"/>
    </source>
</evidence>
<dbReference type="SUPFAM" id="SSF54001">
    <property type="entry name" value="Cysteine proteinases"/>
    <property type="match status" value="2"/>
</dbReference>
<dbReference type="Pfam" id="PF20209">
    <property type="entry name" value="DUF6570"/>
    <property type="match status" value="1"/>
</dbReference>
<dbReference type="InterPro" id="IPR038765">
    <property type="entry name" value="Papain-like_cys_pep_sf"/>
</dbReference>
<dbReference type="Pfam" id="PF21530">
    <property type="entry name" value="Pif1_2B_dom"/>
    <property type="match status" value="1"/>
</dbReference>
<dbReference type="PANTHER" id="PTHR47642">
    <property type="entry name" value="ATP-DEPENDENT DNA HELICASE"/>
    <property type="match status" value="1"/>
</dbReference>
<comment type="similarity">
    <text evidence="11">Belongs to the helicase family.</text>
</comment>
<accession>A0A151IDI1</accession>
<keyword evidence="6 11" id="KW-0347">Helicase</keyword>
<name>A0A151IDI1_9HYME</name>
<dbReference type="CDD" id="cd18809">
    <property type="entry name" value="SF1_C_RecD"/>
    <property type="match status" value="1"/>
</dbReference>
<dbReference type="GO" id="GO:0006310">
    <property type="term" value="P:DNA recombination"/>
    <property type="evidence" value="ECO:0007669"/>
    <property type="project" value="UniProtKB-KW"/>
</dbReference>
<evidence type="ECO:0000256" key="6">
    <source>
        <dbReference type="ARBA" id="ARBA00022806"/>
    </source>
</evidence>
<dbReference type="InterPro" id="IPR001394">
    <property type="entry name" value="Peptidase_C19_UCH"/>
</dbReference>
<dbReference type="InterPro" id="IPR010285">
    <property type="entry name" value="DNA_helicase_pif1-like_DEAD"/>
</dbReference>
<keyword evidence="10" id="KW-0413">Isomerase</keyword>
<dbReference type="EC" id="5.6.2.3" evidence="11"/>
<dbReference type="GO" id="GO:0004843">
    <property type="term" value="F:cysteine-type deubiquitinase activity"/>
    <property type="evidence" value="ECO:0007669"/>
    <property type="project" value="InterPro"/>
</dbReference>
<organism evidence="15 16">
    <name type="scientific">Cyphomyrmex costatus</name>
    <dbReference type="NCBI Taxonomy" id="456900"/>
    <lineage>
        <taxon>Eukaryota</taxon>
        <taxon>Metazoa</taxon>
        <taxon>Ecdysozoa</taxon>
        <taxon>Arthropoda</taxon>
        <taxon>Hexapoda</taxon>
        <taxon>Insecta</taxon>
        <taxon>Pterygota</taxon>
        <taxon>Neoptera</taxon>
        <taxon>Endopterygota</taxon>
        <taxon>Hymenoptera</taxon>
        <taxon>Apocrita</taxon>
        <taxon>Aculeata</taxon>
        <taxon>Formicoidea</taxon>
        <taxon>Formicidae</taxon>
        <taxon>Myrmicinae</taxon>
        <taxon>Cyphomyrmex</taxon>
    </lineage>
</organism>
<dbReference type="Pfam" id="PF05970">
    <property type="entry name" value="PIF1"/>
    <property type="match status" value="1"/>
</dbReference>
<evidence type="ECO:0000256" key="8">
    <source>
        <dbReference type="ARBA" id="ARBA00023125"/>
    </source>
</evidence>
<keyword evidence="7 11" id="KW-0067">ATP-binding</keyword>
<dbReference type="CDD" id="cd02257">
    <property type="entry name" value="Peptidase_C19"/>
    <property type="match status" value="1"/>
</dbReference>
<feature type="coiled-coil region" evidence="12">
    <location>
        <begin position="1542"/>
        <end position="1573"/>
    </location>
</feature>
<keyword evidence="16" id="KW-1185">Reference proteome</keyword>
<keyword evidence="11" id="KW-0233">DNA recombination</keyword>
<dbReference type="SUPFAM" id="SSF52540">
    <property type="entry name" value="P-loop containing nucleoside triphosphate hydrolases"/>
    <property type="match status" value="2"/>
</dbReference>
<dbReference type="PROSITE" id="PS50235">
    <property type="entry name" value="USP_3"/>
    <property type="match status" value="1"/>
</dbReference>
<keyword evidence="2" id="KW-0645">Protease</keyword>
<evidence type="ECO:0000256" key="12">
    <source>
        <dbReference type="SAM" id="Coils"/>
    </source>
</evidence>
<keyword evidence="5 11" id="KW-0378">Hydrolase</keyword>
<evidence type="ECO:0000313" key="16">
    <source>
        <dbReference type="Proteomes" id="UP000078542"/>
    </source>
</evidence>
<feature type="domain" description="USP" evidence="13">
    <location>
        <begin position="2137"/>
        <end position="2403"/>
    </location>
</feature>
<dbReference type="EMBL" id="KQ977927">
    <property type="protein sequence ID" value="KYM98783.1"/>
    <property type="molecule type" value="Genomic_DNA"/>
</dbReference>
<protein>
    <recommendedName>
        <fullName evidence="11">ATP-dependent DNA helicase</fullName>
        <ecNumber evidence="11">5.6.2.3</ecNumber>
    </recommendedName>
</protein>
<evidence type="ECO:0000256" key="1">
    <source>
        <dbReference type="ARBA" id="ARBA00005234"/>
    </source>
</evidence>
<feature type="domain" description="Ubiquitin-like protease family profile" evidence="14">
    <location>
        <begin position="1"/>
        <end position="124"/>
    </location>
</feature>
<dbReference type="InterPro" id="IPR051055">
    <property type="entry name" value="PIF1_helicase"/>
</dbReference>
<dbReference type="PANTHER" id="PTHR47642:SF5">
    <property type="entry name" value="ATP-DEPENDENT DNA HELICASE"/>
    <property type="match status" value="1"/>
</dbReference>
<keyword evidence="8" id="KW-0238">DNA-binding</keyword>
<keyword evidence="4 11" id="KW-0227">DNA damage</keyword>
<dbReference type="InterPro" id="IPR027417">
    <property type="entry name" value="P-loop_NTPase"/>
</dbReference>
<proteinExistence type="inferred from homology"/>
<dbReference type="GO" id="GO:0006508">
    <property type="term" value="P:proteolysis"/>
    <property type="evidence" value="ECO:0007669"/>
    <property type="project" value="UniProtKB-KW"/>
</dbReference>
<dbReference type="Gene3D" id="3.40.395.10">
    <property type="entry name" value="Adenoviral Proteinase, Chain A"/>
    <property type="match status" value="1"/>
</dbReference>
<evidence type="ECO:0000256" key="2">
    <source>
        <dbReference type="ARBA" id="ARBA00022670"/>
    </source>
</evidence>
<evidence type="ECO:0000313" key="15">
    <source>
        <dbReference type="EMBL" id="KYM98783.1"/>
    </source>
</evidence>